<dbReference type="PaxDb" id="3055-EDO99945"/>
<dbReference type="EMBL" id="CM008966">
    <property type="protein sequence ID" value="PNW83632.1"/>
    <property type="molecule type" value="Genomic_DNA"/>
</dbReference>
<protein>
    <submittedName>
        <fullName evidence="1">Uncharacterized protein</fullName>
    </submittedName>
</protein>
<evidence type="ECO:0000313" key="1">
    <source>
        <dbReference type="EMBL" id="PNW83632.1"/>
    </source>
</evidence>
<accession>A8J8A9</accession>
<dbReference type="AlphaFoldDB" id="A8J8A9"/>
<keyword evidence="2" id="KW-1185">Reference proteome</keyword>
<organism evidence="1 2">
    <name type="scientific">Chlamydomonas reinhardtii</name>
    <name type="common">Chlamydomonas smithii</name>
    <dbReference type="NCBI Taxonomy" id="3055"/>
    <lineage>
        <taxon>Eukaryota</taxon>
        <taxon>Viridiplantae</taxon>
        <taxon>Chlorophyta</taxon>
        <taxon>core chlorophytes</taxon>
        <taxon>Chlorophyceae</taxon>
        <taxon>CS clade</taxon>
        <taxon>Chlamydomonadales</taxon>
        <taxon>Chlamydomonadaceae</taxon>
        <taxon>Chlamydomonas</taxon>
    </lineage>
</organism>
<evidence type="ECO:0000313" key="2">
    <source>
        <dbReference type="Proteomes" id="UP000006906"/>
    </source>
</evidence>
<dbReference type="InParanoid" id="A8J8A9"/>
<dbReference type="Proteomes" id="UP000006906">
    <property type="component" value="Chromosome 5"/>
</dbReference>
<dbReference type="HOGENOM" id="CLU_1099848_0_0_1"/>
<reference evidence="1 2" key="1">
    <citation type="journal article" date="2007" name="Science">
        <title>The Chlamydomonas genome reveals the evolution of key animal and plant functions.</title>
        <authorList>
            <person name="Merchant S.S."/>
            <person name="Prochnik S.E."/>
            <person name="Vallon O."/>
            <person name="Harris E.H."/>
            <person name="Karpowicz S.J."/>
            <person name="Witman G.B."/>
            <person name="Terry A."/>
            <person name="Salamov A."/>
            <person name="Fritz-Laylin L.K."/>
            <person name="Marechal-Drouard L."/>
            <person name="Marshall W.F."/>
            <person name="Qu L.H."/>
            <person name="Nelson D.R."/>
            <person name="Sanderfoot A.A."/>
            <person name="Spalding M.H."/>
            <person name="Kapitonov V.V."/>
            <person name="Ren Q."/>
            <person name="Ferris P."/>
            <person name="Lindquist E."/>
            <person name="Shapiro H."/>
            <person name="Lucas S.M."/>
            <person name="Grimwood J."/>
            <person name="Schmutz J."/>
            <person name="Cardol P."/>
            <person name="Cerutti H."/>
            <person name="Chanfreau G."/>
            <person name="Chen C.L."/>
            <person name="Cognat V."/>
            <person name="Croft M.T."/>
            <person name="Dent R."/>
            <person name="Dutcher S."/>
            <person name="Fernandez E."/>
            <person name="Fukuzawa H."/>
            <person name="Gonzalez-Ballester D."/>
            <person name="Gonzalez-Halphen D."/>
            <person name="Hallmann A."/>
            <person name="Hanikenne M."/>
            <person name="Hippler M."/>
            <person name="Inwood W."/>
            <person name="Jabbari K."/>
            <person name="Kalanon M."/>
            <person name="Kuras R."/>
            <person name="Lefebvre P.A."/>
            <person name="Lemaire S.D."/>
            <person name="Lobanov A.V."/>
            <person name="Lohr M."/>
            <person name="Manuell A."/>
            <person name="Meier I."/>
            <person name="Mets L."/>
            <person name="Mittag M."/>
            <person name="Mittelmeier T."/>
            <person name="Moroney J.V."/>
            <person name="Moseley J."/>
            <person name="Napoli C."/>
            <person name="Nedelcu A.M."/>
            <person name="Niyogi K."/>
            <person name="Novoselov S.V."/>
            <person name="Paulsen I.T."/>
            <person name="Pazour G."/>
            <person name="Purton S."/>
            <person name="Ral J.P."/>
            <person name="Riano-Pachon D.M."/>
            <person name="Riekhof W."/>
            <person name="Rymarquis L."/>
            <person name="Schroda M."/>
            <person name="Stern D."/>
            <person name="Umen J."/>
            <person name="Willows R."/>
            <person name="Wilson N."/>
            <person name="Zimmer S.L."/>
            <person name="Allmer J."/>
            <person name="Balk J."/>
            <person name="Bisova K."/>
            <person name="Chen C.J."/>
            <person name="Elias M."/>
            <person name="Gendler K."/>
            <person name="Hauser C."/>
            <person name="Lamb M.R."/>
            <person name="Ledford H."/>
            <person name="Long J.C."/>
            <person name="Minagawa J."/>
            <person name="Page M.D."/>
            <person name="Pan J."/>
            <person name="Pootakham W."/>
            <person name="Roje S."/>
            <person name="Rose A."/>
            <person name="Stahlberg E."/>
            <person name="Terauchi A.M."/>
            <person name="Yang P."/>
            <person name="Ball S."/>
            <person name="Bowler C."/>
            <person name="Dieckmann C.L."/>
            <person name="Gladyshev V.N."/>
            <person name="Green P."/>
            <person name="Jorgensen R."/>
            <person name="Mayfield S."/>
            <person name="Mueller-Roeber B."/>
            <person name="Rajamani S."/>
            <person name="Sayre R.T."/>
            <person name="Brokstein P."/>
            <person name="Dubchak I."/>
            <person name="Goodstein D."/>
            <person name="Hornick L."/>
            <person name="Huang Y.W."/>
            <person name="Jhaveri J."/>
            <person name="Luo Y."/>
            <person name="Martinez D."/>
            <person name="Ngau W.C."/>
            <person name="Otillar B."/>
            <person name="Poliakov A."/>
            <person name="Porter A."/>
            <person name="Szajkowski L."/>
            <person name="Werner G."/>
            <person name="Zhou K."/>
            <person name="Grigoriev I.V."/>
            <person name="Rokhsar D.S."/>
            <person name="Grossman A.R."/>
        </authorList>
    </citation>
    <scope>NUCLEOTIDE SEQUENCE [LARGE SCALE GENOMIC DNA]</scope>
    <source>
        <strain evidence="2">CC-503</strain>
    </source>
</reference>
<name>A8J8A9_CHLRE</name>
<dbReference type="Gramene" id="PNW83632">
    <property type="protein sequence ID" value="PNW83632"/>
    <property type="gene ID" value="CHLRE_05g237550v5"/>
</dbReference>
<dbReference type="GeneID" id="5723292"/>
<dbReference type="KEGG" id="cre:CHLRE_05g237550v5"/>
<proteinExistence type="predicted"/>
<gene>
    <name evidence="1" type="ORF">CHLRE_05g237550v5</name>
</gene>
<sequence>MALTIARVAVGAFALPCFLIFCILMIVPTALMVGAWSALAMLLKAMPASKSVPTLGRQDMRISDMGAEHVSESAEAMPGKSHSALAEPVPATAVPTTETFDPAPTSDCPTSDSSSTSSLATALVPFTPLTSLDRQACSLAMSVTDEDTKETTTYVGTLGLDLIEQAAECIALCDDETVIASHWHQQIEIGNDLRKQFAAAGGMEICAKITECVKGWTALANAAEIRSQFYSLRATGFIIAAAGGATQSVLRLRPC</sequence>
<dbReference type="RefSeq" id="XP_001697793.1">
    <property type="nucleotide sequence ID" value="XM_001697741.2"/>
</dbReference>